<dbReference type="EMBL" id="AMZH03027093">
    <property type="protein sequence ID" value="RRT34297.1"/>
    <property type="molecule type" value="Genomic_DNA"/>
</dbReference>
<sequence length="95" mass="11018">MRRRPQRTTSESSPPRSRRWVGGNDILMPAVGIGDRGDDTLPRSLLRCDLLGTKNTRAMMKMIHGPEEEEESYHYEIQGRQREVTCYAMHRGQRC</sequence>
<proteinExistence type="predicted"/>
<dbReference type="Proteomes" id="UP000287651">
    <property type="component" value="Unassembled WGS sequence"/>
</dbReference>
<evidence type="ECO:0000313" key="3">
    <source>
        <dbReference type="Proteomes" id="UP000287651"/>
    </source>
</evidence>
<protein>
    <submittedName>
        <fullName evidence="2">Uncharacterized protein</fullName>
    </submittedName>
</protein>
<comment type="caution">
    <text evidence="2">The sequence shown here is derived from an EMBL/GenBank/DDBJ whole genome shotgun (WGS) entry which is preliminary data.</text>
</comment>
<name>A0A426X478_ENSVE</name>
<evidence type="ECO:0000256" key="1">
    <source>
        <dbReference type="SAM" id="MobiDB-lite"/>
    </source>
</evidence>
<gene>
    <name evidence="2" type="ORF">B296_00048291</name>
</gene>
<organism evidence="2 3">
    <name type="scientific">Ensete ventricosum</name>
    <name type="common">Abyssinian banana</name>
    <name type="synonym">Musa ensete</name>
    <dbReference type="NCBI Taxonomy" id="4639"/>
    <lineage>
        <taxon>Eukaryota</taxon>
        <taxon>Viridiplantae</taxon>
        <taxon>Streptophyta</taxon>
        <taxon>Embryophyta</taxon>
        <taxon>Tracheophyta</taxon>
        <taxon>Spermatophyta</taxon>
        <taxon>Magnoliopsida</taxon>
        <taxon>Liliopsida</taxon>
        <taxon>Zingiberales</taxon>
        <taxon>Musaceae</taxon>
        <taxon>Ensete</taxon>
    </lineage>
</organism>
<reference evidence="2 3" key="1">
    <citation type="journal article" date="2014" name="Agronomy (Basel)">
        <title>A Draft Genome Sequence for Ensete ventricosum, the Drought-Tolerant Tree Against Hunger.</title>
        <authorList>
            <person name="Harrison J."/>
            <person name="Moore K.A."/>
            <person name="Paszkiewicz K."/>
            <person name="Jones T."/>
            <person name="Grant M."/>
            <person name="Ambacheew D."/>
            <person name="Muzemil S."/>
            <person name="Studholme D.J."/>
        </authorList>
    </citation>
    <scope>NUCLEOTIDE SEQUENCE [LARGE SCALE GENOMIC DNA]</scope>
</reference>
<dbReference type="AlphaFoldDB" id="A0A426X478"/>
<feature type="region of interest" description="Disordered" evidence="1">
    <location>
        <begin position="1"/>
        <end position="22"/>
    </location>
</feature>
<accession>A0A426X478</accession>
<evidence type="ECO:0000313" key="2">
    <source>
        <dbReference type="EMBL" id="RRT34297.1"/>
    </source>
</evidence>